<evidence type="ECO:0000256" key="1">
    <source>
        <dbReference type="ARBA" id="ARBA00004231"/>
    </source>
</evidence>
<dbReference type="GeneTree" id="ENSGT00940000165590"/>
<dbReference type="GeneID" id="103181132"/>
<dbReference type="GO" id="GO:0071651">
    <property type="term" value="P:positive regulation of chemokine (C-C motif) ligand 5 production"/>
    <property type="evidence" value="ECO:0007669"/>
    <property type="project" value="UniProtKB-ARBA"/>
</dbReference>
<dbReference type="Pfam" id="PF13676">
    <property type="entry name" value="TIR_2"/>
    <property type="match status" value="1"/>
</dbReference>
<dbReference type="PROSITE" id="PS50104">
    <property type="entry name" value="TIR"/>
    <property type="match status" value="1"/>
</dbReference>
<dbReference type="FunFam" id="3.40.50.10140:FF:000014">
    <property type="entry name" value="TIR domain-containing adapter molecule 2"/>
    <property type="match status" value="1"/>
</dbReference>
<comment type="function">
    <text evidence="21">Functions as a sorting adapter in different signaling pathways to facilitate downstream signaling leading to type I interferon induction. In TLR4 signaling, physically bridges TLR4 and TICAM1 and functionally transmits signal to TICAM1 in early endosomes after endocytosis of TLR4. In TLR2 signaling, physically bridges TLR2 and MYD88 and is required for the TLR2-dependent movement of MYD88 to endosomes following ligand engagement. Involved in IL-18 signaling and is proposed to function as a sorting adapter for MYD88 in IL-18 signaling during adaptive immune response. Forms a complex with RAB11FIP2 that is recruited to the phagosomes to promote the activation of the actin-regulatory GTPases RAC1 and CDC42 and subsequent phagocytosis of Gram-negative bacteria.</text>
</comment>
<dbReference type="GO" id="GO:0035591">
    <property type="term" value="F:signaling adaptor activity"/>
    <property type="evidence" value="ECO:0007669"/>
    <property type="project" value="TreeGrafter"/>
</dbReference>
<keyword evidence="9" id="KW-0963">Cytoplasm</keyword>
<evidence type="ECO:0000256" key="2">
    <source>
        <dbReference type="ARBA" id="ARBA00004236"/>
    </source>
</evidence>
<evidence type="ECO:0000313" key="27">
    <source>
        <dbReference type="EMBL" id="AGN91176.1"/>
    </source>
</evidence>
<reference evidence="29" key="1">
    <citation type="journal article" date="2006" name="Science">
        <title>Ancient noncoding elements conserved in the human genome.</title>
        <authorList>
            <person name="Venkatesh B."/>
            <person name="Kirkness E.F."/>
            <person name="Loh Y.H."/>
            <person name="Halpern A.L."/>
            <person name="Lee A.P."/>
            <person name="Johnson J."/>
            <person name="Dandona N."/>
            <person name="Viswanathan L.D."/>
            <person name="Tay A."/>
            <person name="Venter J.C."/>
            <person name="Strausberg R.L."/>
            <person name="Brenner S."/>
        </authorList>
    </citation>
    <scope>NUCLEOTIDE SEQUENCE [LARGE SCALE GENOMIC DNA]</scope>
</reference>
<evidence type="ECO:0000256" key="11">
    <source>
        <dbReference type="ARBA" id="ARBA00022588"/>
    </source>
</evidence>
<dbReference type="KEGG" id="cmk:103181132"/>
<evidence type="ECO:0000256" key="18">
    <source>
        <dbReference type="ARBA" id="ARBA00023198"/>
    </source>
</evidence>
<dbReference type="STRING" id="7868.ENSCMIP00000041978"/>
<dbReference type="OMA" id="YCIKPGI"/>
<dbReference type="Ensembl" id="ENSCMIT00000042577.1">
    <property type="protein sequence ID" value="ENSCMIP00000041978.1"/>
    <property type="gene ID" value="ENSCMIG00000017474.1"/>
</dbReference>
<keyword evidence="16" id="KW-0333">Golgi apparatus</keyword>
<dbReference type="SUPFAM" id="SSF52200">
    <property type="entry name" value="Toll/Interleukin receptor TIR domain"/>
    <property type="match status" value="1"/>
</dbReference>
<dbReference type="OrthoDB" id="62956at2759"/>
<evidence type="ECO:0000259" key="26">
    <source>
        <dbReference type="PROSITE" id="PS50104"/>
    </source>
</evidence>
<evidence type="ECO:0000256" key="8">
    <source>
        <dbReference type="ARBA" id="ARBA00022475"/>
    </source>
</evidence>
<evidence type="ECO:0000256" key="16">
    <source>
        <dbReference type="ARBA" id="ARBA00023034"/>
    </source>
</evidence>
<evidence type="ECO:0000256" key="6">
    <source>
        <dbReference type="ARBA" id="ARBA00004555"/>
    </source>
</evidence>
<dbReference type="Proteomes" id="UP000314986">
    <property type="component" value="Unassembled WGS sequence"/>
</dbReference>
<evidence type="ECO:0000256" key="4">
    <source>
        <dbReference type="ARBA" id="ARBA00004412"/>
    </source>
</evidence>
<evidence type="ECO:0000256" key="25">
    <source>
        <dbReference type="SAM" id="MobiDB-lite"/>
    </source>
</evidence>
<evidence type="ECO:0000256" key="15">
    <source>
        <dbReference type="ARBA" id="ARBA00022859"/>
    </source>
</evidence>
<dbReference type="GO" id="GO:0005794">
    <property type="term" value="C:Golgi apparatus"/>
    <property type="evidence" value="ECO:0007669"/>
    <property type="project" value="UniProtKB-SubCell"/>
</dbReference>
<evidence type="ECO:0000256" key="24">
    <source>
        <dbReference type="ARBA" id="ARBA00080195"/>
    </source>
</evidence>
<keyword evidence="18" id="KW-0395">Inflammatory response</keyword>
<keyword evidence="13" id="KW-0967">Endosome</keyword>
<dbReference type="GO" id="GO:2000494">
    <property type="term" value="P:positive regulation of interleukin-18-mediated signaling pathway"/>
    <property type="evidence" value="ECO:0007669"/>
    <property type="project" value="UniProtKB-ARBA"/>
</dbReference>
<feature type="domain" description="TIR" evidence="26">
    <location>
        <begin position="69"/>
        <end position="202"/>
    </location>
</feature>
<dbReference type="GO" id="GO:0001891">
    <property type="term" value="C:phagocytic cup"/>
    <property type="evidence" value="ECO:0007669"/>
    <property type="project" value="UniProtKB-SubCell"/>
</dbReference>
<reference evidence="27 29" key="3">
    <citation type="journal article" date="2014" name="Nature">
        <title>Elephant shark genome provides unique insights into gnathostome evolution.</title>
        <authorList>
            <consortium name="International Elephant Shark Genome Sequencing Consortium"/>
            <person name="Venkatesh B."/>
            <person name="Lee A.P."/>
            <person name="Ravi V."/>
            <person name="Maurya A.K."/>
            <person name="Lian M.M."/>
            <person name="Swann J.B."/>
            <person name="Ohta Y."/>
            <person name="Flajnik M.F."/>
            <person name="Sutoh Y."/>
            <person name="Kasahara M."/>
            <person name="Hoon S."/>
            <person name="Gangu V."/>
            <person name="Roy S.W."/>
            <person name="Irimia M."/>
            <person name="Korzh V."/>
            <person name="Kondrychyn I."/>
            <person name="Lim Z.W."/>
            <person name="Tay B.H."/>
            <person name="Tohari S."/>
            <person name="Kong K.W."/>
            <person name="Ho S."/>
            <person name="Lorente-Galdos B."/>
            <person name="Quilez J."/>
            <person name="Marques-Bonet T."/>
            <person name="Raney B.J."/>
            <person name="Ingham P.W."/>
            <person name="Tay A."/>
            <person name="Hillier L.W."/>
            <person name="Minx P."/>
            <person name="Boehm T."/>
            <person name="Wilson R.K."/>
            <person name="Brenner S."/>
            <person name="Warren W.C."/>
        </authorList>
    </citation>
    <scope>NUCLEOTIDE SEQUENCE</scope>
</reference>
<dbReference type="GO" id="GO:0032481">
    <property type="term" value="P:positive regulation of type I interferon production"/>
    <property type="evidence" value="ECO:0007669"/>
    <property type="project" value="TreeGrafter"/>
</dbReference>
<dbReference type="GO" id="GO:0035666">
    <property type="term" value="P:TRIF-dependent toll-like receptor signaling pathway"/>
    <property type="evidence" value="ECO:0007669"/>
    <property type="project" value="InterPro"/>
</dbReference>
<dbReference type="CTD" id="353376"/>
<evidence type="ECO:0000256" key="20">
    <source>
        <dbReference type="ARBA" id="ARBA00023288"/>
    </source>
</evidence>
<evidence type="ECO:0000256" key="9">
    <source>
        <dbReference type="ARBA" id="ARBA00022490"/>
    </source>
</evidence>
<evidence type="ECO:0000313" key="28">
    <source>
        <dbReference type="Ensembl" id="ENSCMIP00000041978.1"/>
    </source>
</evidence>
<evidence type="ECO:0000256" key="19">
    <source>
        <dbReference type="ARBA" id="ARBA00023273"/>
    </source>
</evidence>
<protein>
    <recommendedName>
        <fullName evidence="23">TIR domain-containing adapter molecule 2</fullName>
    </recommendedName>
    <alternativeName>
        <fullName evidence="24">TRIF-related adapter molecule</fullName>
    </alternativeName>
</protein>
<keyword evidence="12" id="KW-0519">Myristate</keyword>
<evidence type="ECO:0000256" key="23">
    <source>
        <dbReference type="ARBA" id="ARBA00072691"/>
    </source>
</evidence>
<evidence type="ECO:0000256" key="3">
    <source>
        <dbReference type="ARBA" id="ARBA00004240"/>
    </source>
</evidence>
<evidence type="ECO:0000256" key="21">
    <source>
        <dbReference type="ARBA" id="ARBA00056963"/>
    </source>
</evidence>
<dbReference type="GO" id="GO:0005769">
    <property type="term" value="C:early endosome"/>
    <property type="evidence" value="ECO:0007669"/>
    <property type="project" value="UniProtKB-SubCell"/>
</dbReference>
<evidence type="ECO:0000256" key="17">
    <source>
        <dbReference type="ARBA" id="ARBA00023136"/>
    </source>
</evidence>
<dbReference type="GO" id="GO:0005770">
    <property type="term" value="C:late endosome"/>
    <property type="evidence" value="ECO:0007669"/>
    <property type="project" value="UniProtKB-SubCell"/>
</dbReference>
<keyword evidence="10" id="KW-0597">Phosphoprotein</keyword>
<keyword evidence="19" id="KW-0966">Cell projection</keyword>
<keyword evidence="8" id="KW-1003">Cell membrane</keyword>
<dbReference type="GO" id="GO:0006897">
    <property type="term" value="P:endocytosis"/>
    <property type="evidence" value="ECO:0007669"/>
    <property type="project" value="UniProtKB-ARBA"/>
</dbReference>
<organism evidence="27">
    <name type="scientific">Callorhinchus milii</name>
    <name type="common">Ghost shark</name>
    <dbReference type="NCBI Taxonomy" id="7868"/>
    <lineage>
        <taxon>Eukaryota</taxon>
        <taxon>Metazoa</taxon>
        <taxon>Chordata</taxon>
        <taxon>Craniata</taxon>
        <taxon>Vertebrata</taxon>
        <taxon>Chondrichthyes</taxon>
        <taxon>Holocephali</taxon>
        <taxon>Chimaeriformes</taxon>
        <taxon>Callorhinchidae</taxon>
        <taxon>Callorhinchus</taxon>
    </lineage>
</organism>
<evidence type="ECO:0000256" key="5">
    <source>
        <dbReference type="ARBA" id="ARBA00004496"/>
    </source>
</evidence>
<dbReference type="InterPro" id="IPR035897">
    <property type="entry name" value="Toll_tir_struct_dom_sf"/>
</dbReference>
<keyword evidence="17" id="KW-0472">Membrane</keyword>
<dbReference type="InterPro" id="IPR046946">
    <property type="entry name" value="TCAM1/2"/>
</dbReference>
<dbReference type="Gene3D" id="3.40.50.10140">
    <property type="entry name" value="Toll/interleukin-1 receptor homology (TIR) domain"/>
    <property type="match status" value="1"/>
</dbReference>
<feature type="region of interest" description="Disordered" evidence="25">
    <location>
        <begin position="24"/>
        <end position="64"/>
    </location>
</feature>
<dbReference type="RefSeq" id="NP_001279313.1">
    <property type="nucleotide sequence ID" value="NM_001292384.1"/>
</dbReference>
<reference evidence="29" key="2">
    <citation type="journal article" date="2007" name="PLoS Biol.">
        <title>Survey sequencing and comparative analysis of the elephant shark (Callorhinchus milii) genome.</title>
        <authorList>
            <person name="Venkatesh B."/>
            <person name="Kirkness E.F."/>
            <person name="Loh Y.H."/>
            <person name="Halpern A.L."/>
            <person name="Lee A.P."/>
            <person name="Johnson J."/>
            <person name="Dandona N."/>
            <person name="Viswanathan L.D."/>
            <person name="Tay A."/>
            <person name="Venter J.C."/>
            <person name="Strausberg R.L."/>
            <person name="Brenner S."/>
        </authorList>
    </citation>
    <scope>NUCLEOTIDE SEQUENCE [LARGE SCALE GENOMIC DNA]</scope>
</reference>
<dbReference type="PANTHER" id="PTHR47230:SF2">
    <property type="entry name" value="TIR DOMAIN-CONTAINING ADAPTER MOLECULE 2"/>
    <property type="match status" value="1"/>
</dbReference>
<reference evidence="28" key="4">
    <citation type="submission" date="2025-05" db="UniProtKB">
        <authorList>
            <consortium name="Ensembl"/>
        </authorList>
    </citation>
    <scope>IDENTIFICATION</scope>
</reference>
<keyword evidence="14" id="KW-0256">Endoplasmic reticulum</keyword>
<evidence type="ECO:0000256" key="12">
    <source>
        <dbReference type="ARBA" id="ARBA00022707"/>
    </source>
</evidence>
<evidence type="ECO:0000256" key="14">
    <source>
        <dbReference type="ARBA" id="ARBA00022824"/>
    </source>
</evidence>
<dbReference type="AlphaFoldDB" id="V9NEN6"/>
<dbReference type="GO" id="GO:0043123">
    <property type="term" value="P:positive regulation of canonical NF-kappaB signal transduction"/>
    <property type="evidence" value="ECO:0007669"/>
    <property type="project" value="TreeGrafter"/>
</dbReference>
<keyword evidence="29" id="KW-1185">Reference proteome</keyword>
<feature type="compositionally biased region" description="Acidic residues" evidence="25">
    <location>
        <begin position="54"/>
        <end position="64"/>
    </location>
</feature>
<dbReference type="EMBL" id="KC707910">
    <property type="protein sequence ID" value="AGN91176.1"/>
    <property type="molecule type" value="mRNA"/>
</dbReference>
<dbReference type="InterPro" id="IPR000157">
    <property type="entry name" value="TIR_dom"/>
</dbReference>
<comment type="subunit">
    <text evidence="22">Homodimer. Interacts with TLR4, TICAM1, IRF3 and IRF7 in response to LPS. Interacts with IL1R1, IL1RAP, IRAK2, IRAK3 and TRAF6. Interacts with protein kinase-inactive mutants of IRAK1 and IRAK4. Isoform 1 interacts with isoform 2; the interaction occurs in late endosomes and disrupts the interaction between isoform 1 and TICAM1. Interacts with MYD88; the interaction decreases after IL-18 stimulation in a time-dependent manner. Interacts with IL18R1 and IL18RAP. Interacts with TLR2. Interacts with RAB11FIP2.</text>
</comment>
<dbReference type="GO" id="GO:0006954">
    <property type="term" value="P:inflammatory response"/>
    <property type="evidence" value="ECO:0007669"/>
    <property type="project" value="UniProtKB-KW"/>
</dbReference>
<evidence type="ECO:0000256" key="13">
    <source>
        <dbReference type="ARBA" id="ARBA00022753"/>
    </source>
</evidence>
<keyword evidence="15" id="KW-0391">Immunity</keyword>
<evidence type="ECO:0000313" key="29">
    <source>
        <dbReference type="Proteomes" id="UP000314986"/>
    </source>
</evidence>
<dbReference type="GO" id="GO:0045087">
    <property type="term" value="P:innate immune response"/>
    <property type="evidence" value="ECO:0007669"/>
    <property type="project" value="UniProtKB-KW"/>
</dbReference>
<comment type="subcellular location">
    <subcellularLocation>
        <location evidence="2">Cell membrane</location>
    </subcellularLocation>
    <subcellularLocation>
        <location evidence="1">Cell projection</location>
        <location evidence="1">Phagocytic cup</location>
    </subcellularLocation>
    <subcellularLocation>
        <location evidence="5">Cytoplasm</location>
    </subcellularLocation>
    <subcellularLocation>
        <location evidence="4">Early endosome</location>
    </subcellularLocation>
    <subcellularLocation>
        <location evidence="3">Endoplasmic reticulum</location>
    </subcellularLocation>
    <subcellularLocation>
        <location evidence="6">Golgi apparatus</location>
    </subcellularLocation>
    <subcellularLocation>
        <location evidence="7">Late endosome</location>
    </subcellularLocation>
</comment>
<dbReference type="GO" id="GO:0005783">
    <property type="term" value="C:endoplasmic reticulum"/>
    <property type="evidence" value="ECO:0007669"/>
    <property type="project" value="UniProtKB-SubCell"/>
</dbReference>
<keyword evidence="11" id="KW-0399">Innate immunity</keyword>
<evidence type="ECO:0000256" key="7">
    <source>
        <dbReference type="ARBA" id="ARBA00004603"/>
    </source>
</evidence>
<gene>
    <name evidence="27" type="primary">TICAM2</name>
    <name evidence="28" type="synonym">ticam2</name>
</gene>
<dbReference type="PANTHER" id="PTHR47230">
    <property type="entry name" value="TIR DOMAIN-CONTAINING ADAPTER MOLECULE 1"/>
    <property type="match status" value="1"/>
</dbReference>
<evidence type="ECO:0000256" key="10">
    <source>
        <dbReference type="ARBA" id="ARBA00022553"/>
    </source>
</evidence>
<evidence type="ECO:0000256" key="22">
    <source>
        <dbReference type="ARBA" id="ARBA00063028"/>
    </source>
</evidence>
<name>V9NEN6_CALMI</name>
<sequence length="241" mass="27013">MGGWTSKPEAAALHDVDPLCIAETDGHECQTESKSSNGSEQVAGESGDSKANGSDDEEQNTDDADNEDTFYKFVILHAQNDTDEALRLLNLLENKFQVIPGRLFNDMPAGNQQLQNLSDAVNGSAWTILLLTEDFLSEAWCKFQSYITLMNSLNKQHKYNTVIPVRILNNPLPHKMTPLVIQAINALEEGNPAFDRQVNLTFQDSTYEQQRTIWHRERKLKQQGISAFNGNKTNKSRAEEG</sequence>
<accession>V9NEN6</accession>
<keyword evidence="20" id="KW-0449">Lipoprotein</keyword>
<proteinExistence type="evidence at transcript level"/>